<evidence type="ECO:0000313" key="9">
    <source>
        <dbReference type="Proteomes" id="UP000238479"/>
    </source>
</evidence>
<protein>
    <recommendedName>
        <fullName evidence="7">TPX2 C-terminal domain-containing protein</fullName>
    </recommendedName>
</protein>
<evidence type="ECO:0000313" key="8">
    <source>
        <dbReference type="EMBL" id="PRQ44252.1"/>
    </source>
</evidence>
<feature type="region of interest" description="Disordered" evidence="6">
    <location>
        <begin position="286"/>
        <end position="452"/>
    </location>
</feature>
<comment type="caution">
    <text evidence="8">The sequence shown here is derived from an EMBL/GenBank/DDBJ whole genome shotgun (WGS) entry which is preliminary data.</text>
</comment>
<feature type="region of interest" description="Disordered" evidence="6">
    <location>
        <begin position="145"/>
        <end position="218"/>
    </location>
</feature>
<accession>A0A2P6RCV5</accession>
<dbReference type="OMA" id="ECHDPPV"/>
<dbReference type="Proteomes" id="UP000238479">
    <property type="component" value="Chromosome 3"/>
</dbReference>
<evidence type="ECO:0000256" key="6">
    <source>
        <dbReference type="SAM" id="MobiDB-lite"/>
    </source>
</evidence>
<dbReference type="GO" id="GO:0008017">
    <property type="term" value="F:microtubule binding"/>
    <property type="evidence" value="ECO:0007669"/>
    <property type="project" value="InterPro"/>
</dbReference>
<dbReference type="GO" id="GO:0005874">
    <property type="term" value="C:microtubule"/>
    <property type="evidence" value="ECO:0007669"/>
    <property type="project" value="UniProtKB-KW"/>
</dbReference>
<dbReference type="EMBL" id="PDCK01000041">
    <property type="protein sequence ID" value="PRQ44252.1"/>
    <property type="molecule type" value="Genomic_DNA"/>
</dbReference>
<evidence type="ECO:0000256" key="5">
    <source>
        <dbReference type="ARBA" id="ARBA00023212"/>
    </source>
</evidence>
<feature type="region of interest" description="Disordered" evidence="6">
    <location>
        <begin position="238"/>
        <end position="263"/>
    </location>
</feature>
<dbReference type="Pfam" id="PF06886">
    <property type="entry name" value="TPX2"/>
    <property type="match status" value="1"/>
</dbReference>
<evidence type="ECO:0000256" key="2">
    <source>
        <dbReference type="ARBA" id="ARBA00005885"/>
    </source>
</evidence>
<reference evidence="8 9" key="1">
    <citation type="journal article" date="2018" name="Nat. Genet.">
        <title>The Rosa genome provides new insights in the design of modern roses.</title>
        <authorList>
            <person name="Bendahmane M."/>
        </authorList>
    </citation>
    <scope>NUCLEOTIDE SEQUENCE [LARGE SCALE GENOMIC DNA]</scope>
    <source>
        <strain evidence="9">cv. Old Blush</strain>
    </source>
</reference>
<feature type="compositionally biased region" description="Low complexity" evidence="6">
    <location>
        <begin position="200"/>
        <end position="210"/>
    </location>
</feature>
<dbReference type="PANTHER" id="PTHR31358">
    <property type="entry name" value="PROTEIN WVD2-LIKE 4"/>
    <property type="match status" value="1"/>
</dbReference>
<feature type="domain" description="TPX2 C-terminal" evidence="7">
    <location>
        <begin position="261"/>
        <end position="329"/>
    </location>
</feature>
<feature type="compositionally biased region" description="Polar residues" evidence="6">
    <location>
        <begin position="161"/>
        <end position="175"/>
    </location>
</feature>
<evidence type="ECO:0000256" key="4">
    <source>
        <dbReference type="ARBA" id="ARBA00022701"/>
    </source>
</evidence>
<feature type="compositionally biased region" description="Basic and acidic residues" evidence="6">
    <location>
        <begin position="384"/>
        <end position="394"/>
    </location>
</feature>
<dbReference type="InterPro" id="IPR044833">
    <property type="entry name" value="WDL5/6"/>
</dbReference>
<organism evidence="8 9">
    <name type="scientific">Rosa chinensis</name>
    <name type="common">China rose</name>
    <dbReference type="NCBI Taxonomy" id="74649"/>
    <lineage>
        <taxon>Eukaryota</taxon>
        <taxon>Viridiplantae</taxon>
        <taxon>Streptophyta</taxon>
        <taxon>Embryophyta</taxon>
        <taxon>Tracheophyta</taxon>
        <taxon>Spermatophyta</taxon>
        <taxon>Magnoliopsida</taxon>
        <taxon>eudicotyledons</taxon>
        <taxon>Gunneridae</taxon>
        <taxon>Pentapetalae</taxon>
        <taxon>rosids</taxon>
        <taxon>fabids</taxon>
        <taxon>Rosales</taxon>
        <taxon>Rosaceae</taxon>
        <taxon>Rosoideae</taxon>
        <taxon>Rosoideae incertae sedis</taxon>
        <taxon>Rosa</taxon>
    </lineage>
</organism>
<comment type="similarity">
    <text evidence="2">Belongs to the TPX2 family.</text>
</comment>
<keyword evidence="4" id="KW-0493">Microtubule</keyword>
<feature type="region of interest" description="Disordered" evidence="6">
    <location>
        <begin position="41"/>
        <end position="109"/>
    </location>
</feature>
<evidence type="ECO:0000259" key="7">
    <source>
        <dbReference type="Pfam" id="PF06886"/>
    </source>
</evidence>
<evidence type="ECO:0000256" key="3">
    <source>
        <dbReference type="ARBA" id="ARBA00022490"/>
    </source>
</evidence>
<keyword evidence="5" id="KW-0206">Cytoskeleton</keyword>
<dbReference type="InterPro" id="IPR027329">
    <property type="entry name" value="TPX2_C"/>
</dbReference>
<gene>
    <name evidence="8" type="ORF">RchiOBHm_Chr3g0477191</name>
</gene>
<keyword evidence="9" id="KW-1185">Reference proteome</keyword>
<dbReference type="Gramene" id="PRQ44252">
    <property type="protein sequence ID" value="PRQ44252"/>
    <property type="gene ID" value="RchiOBHm_Chr3g0477191"/>
</dbReference>
<dbReference type="STRING" id="74649.A0A2P6RCV5"/>
<feature type="compositionally biased region" description="Low complexity" evidence="6">
    <location>
        <begin position="247"/>
        <end position="263"/>
    </location>
</feature>
<sequence>MESENGIALGDENCAVVEKHVEESVPDLNIEGKNVDANIEVSTTNGVSEPVSKGEGINPSGGAVEVAASVPPGKNSKTKKDPHAPNNGVSKGKLAKDKPSVKGAAPVSRTQRAILSQSLSFPARGARVDAMKKSIDVYPVKTEVKHTRGNATKAEAPFPSSRLNHQNRRASTGIHSNDENKAAGASVRRTTLASITSIRSSASMKSGSVSKPANSSYDVTRSVGQILSAVKTTLPIKEDDDAHSIASSTTPGGRRSSGSAFSFRLDERAEKRKEFFTKLEEKIQAKEAEKNNSQAKSKENQEAEIKQLRKSLTFRAAPMPTFYKEPPPKIEIKKIPTTRPISPKLGRHKNSISSLNNPSEGGGTCLSPRLNREQNNSNKGLKATGEKDVTELKKPIRKSQHRLHSQENAAAKAEGRPSKSQLKVVSKEEKESPKACTGETEESFQDQSEHLSECKDKIEPEVSVDQTKEPVVNAAPAPEIMPQEVTIAAPAPEIMPRGVTIGV</sequence>
<feature type="compositionally biased region" description="Basic and acidic residues" evidence="6">
    <location>
        <begin position="286"/>
        <end position="307"/>
    </location>
</feature>
<comment type="subcellular location">
    <subcellularLocation>
        <location evidence="1">Cytoplasm</location>
        <location evidence="1">Cytoskeleton</location>
    </subcellularLocation>
</comment>
<dbReference type="AlphaFoldDB" id="A0A2P6RCV5"/>
<proteinExistence type="inferred from homology"/>
<feature type="compositionally biased region" description="Polar residues" evidence="6">
    <location>
        <begin position="188"/>
        <end position="199"/>
    </location>
</feature>
<dbReference type="OrthoDB" id="1939285at2759"/>
<keyword evidence="3" id="KW-0963">Cytoplasm</keyword>
<name>A0A2P6RCV5_ROSCH</name>
<evidence type="ECO:0000256" key="1">
    <source>
        <dbReference type="ARBA" id="ARBA00004245"/>
    </source>
</evidence>
<dbReference type="PANTHER" id="PTHR31358:SF30">
    <property type="entry name" value="PROTEIN WVD2-LIKE 4"/>
    <property type="match status" value="1"/>
</dbReference>